<dbReference type="Pfam" id="PF06417">
    <property type="entry name" value="EMC4"/>
    <property type="match status" value="1"/>
</dbReference>
<dbReference type="STRING" id="945553.A0A0D2N9Y3"/>
<name>A0A0D2N9Y3_HYPSF</name>
<keyword evidence="7" id="KW-0472">Membrane</keyword>
<gene>
    <name evidence="8" type="ORF">HYPSUDRAFT_148484</name>
</gene>
<evidence type="ECO:0000256" key="2">
    <source>
        <dbReference type="ARBA" id="ARBA00007715"/>
    </source>
</evidence>
<keyword evidence="9" id="KW-1185">Reference proteome</keyword>
<sequence length="97" mass="10479">HTSGGGVQIFNIGTIFMLLLNPLPTRQGSRNACKPTGYSPDHTLHENAHSLTTLPLQKIVKILFNLLALANVSIWDCQCHSLGLLQVGAADWLAFGT</sequence>
<reference evidence="9" key="1">
    <citation type="submission" date="2014-04" db="EMBL/GenBank/DDBJ databases">
        <title>Evolutionary Origins and Diversification of the Mycorrhizal Mutualists.</title>
        <authorList>
            <consortium name="DOE Joint Genome Institute"/>
            <consortium name="Mycorrhizal Genomics Consortium"/>
            <person name="Kohler A."/>
            <person name="Kuo A."/>
            <person name="Nagy L.G."/>
            <person name="Floudas D."/>
            <person name="Copeland A."/>
            <person name="Barry K.W."/>
            <person name="Cichocki N."/>
            <person name="Veneault-Fourrey C."/>
            <person name="LaButti K."/>
            <person name="Lindquist E.A."/>
            <person name="Lipzen A."/>
            <person name="Lundell T."/>
            <person name="Morin E."/>
            <person name="Murat C."/>
            <person name="Riley R."/>
            <person name="Ohm R."/>
            <person name="Sun H."/>
            <person name="Tunlid A."/>
            <person name="Henrissat B."/>
            <person name="Grigoriev I.V."/>
            <person name="Hibbett D.S."/>
            <person name="Martin F."/>
        </authorList>
    </citation>
    <scope>NUCLEOTIDE SEQUENCE [LARGE SCALE GENOMIC DNA]</scope>
    <source>
        <strain evidence="9">FD-334 SS-4</strain>
    </source>
</reference>
<evidence type="ECO:0000256" key="6">
    <source>
        <dbReference type="ARBA" id="ARBA00022989"/>
    </source>
</evidence>
<keyword evidence="4" id="KW-0812">Transmembrane</keyword>
<dbReference type="GO" id="GO:0005789">
    <property type="term" value="C:endoplasmic reticulum membrane"/>
    <property type="evidence" value="ECO:0007669"/>
    <property type="project" value="UniProtKB-SubCell"/>
</dbReference>
<evidence type="ECO:0000256" key="7">
    <source>
        <dbReference type="ARBA" id="ARBA00023136"/>
    </source>
</evidence>
<evidence type="ECO:0000313" key="9">
    <source>
        <dbReference type="Proteomes" id="UP000054270"/>
    </source>
</evidence>
<evidence type="ECO:0000256" key="5">
    <source>
        <dbReference type="ARBA" id="ARBA00022824"/>
    </source>
</evidence>
<organism evidence="8 9">
    <name type="scientific">Hypholoma sublateritium (strain FD-334 SS-4)</name>
    <dbReference type="NCBI Taxonomy" id="945553"/>
    <lineage>
        <taxon>Eukaryota</taxon>
        <taxon>Fungi</taxon>
        <taxon>Dikarya</taxon>
        <taxon>Basidiomycota</taxon>
        <taxon>Agaricomycotina</taxon>
        <taxon>Agaricomycetes</taxon>
        <taxon>Agaricomycetidae</taxon>
        <taxon>Agaricales</taxon>
        <taxon>Agaricineae</taxon>
        <taxon>Strophariaceae</taxon>
        <taxon>Hypholoma</taxon>
    </lineage>
</organism>
<dbReference type="Proteomes" id="UP000054270">
    <property type="component" value="Unassembled WGS sequence"/>
</dbReference>
<proteinExistence type="inferred from homology"/>
<protein>
    <recommendedName>
        <fullName evidence="3">ER membrane protein complex subunit 4</fullName>
    </recommendedName>
</protein>
<comment type="subcellular location">
    <subcellularLocation>
        <location evidence="1">Endoplasmic reticulum membrane</location>
        <topology evidence="1">Multi-pass membrane protein</topology>
    </subcellularLocation>
</comment>
<accession>A0A0D2N9Y3</accession>
<evidence type="ECO:0000256" key="3">
    <source>
        <dbReference type="ARBA" id="ARBA00020820"/>
    </source>
</evidence>
<evidence type="ECO:0000256" key="4">
    <source>
        <dbReference type="ARBA" id="ARBA00022692"/>
    </source>
</evidence>
<comment type="similarity">
    <text evidence="2">Belongs to the EMC4 family.</text>
</comment>
<keyword evidence="5" id="KW-0256">Endoplasmic reticulum</keyword>
<dbReference type="EMBL" id="KN817631">
    <property type="protein sequence ID" value="KJA15939.1"/>
    <property type="molecule type" value="Genomic_DNA"/>
</dbReference>
<dbReference type="AlphaFoldDB" id="A0A0D2N9Y3"/>
<dbReference type="InterPro" id="IPR009445">
    <property type="entry name" value="TMEM85/Emc4"/>
</dbReference>
<keyword evidence="6" id="KW-1133">Transmembrane helix</keyword>
<evidence type="ECO:0000256" key="1">
    <source>
        <dbReference type="ARBA" id="ARBA00004477"/>
    </source>
</evidence>
<feature type="non-terminal residue" evidence="8">
    <location>
        <position position="1"/>
    </location>
</feature>
<evidence type="ECO:0000313" key="8">
    <source>
        <dbReference type="EMBL" id="KJA15939.1"/>
    </source>
</evidence>
<dbReference type="OrthoDB" id="369569at2759"/>